<name>A0A8H6SQX7_9AGAR</name>
<evidence type="ECO:0000313" key="1">
    <source>
        <dbReference type="EMBL" id="KAF7303784.1"/>
    </source>
</evidence>
<dbReference type="EMBL" id="JACAZF010000005">
    <property type="protein sequence ID" value="KAF7303784.1"/>
    <property type="molecule type" value="Genomic_DNA"/>
</dbReference>
<dbReference type="OrthoDB" id="2430343at2759"/>
<proteinExistence type="predicted"/>
<evidence type="ECO:0000313" key="2">
    <source>
        <dbReference type="Proteomes" id="UP000636479"/>
    </source>
</evidence>
<keyword evidence="2" id="KW-1185">Reference proteome</keyword>
<dbReference type="PANTHER" id="PTHR38699:SF1">
    <property type="entry name" value="MITOPHAGY RECEPTOR ATG43"/>
    <property type="match status" value="1"/>
</dbReference>
<comment type="caution">
    <text evidence="1">The sequence shown here is derived from an EMBL/GenBank/DDBJ whole genome shotgun (WGS) entry which is preliminary data.</text>
</comment>
<sequence length="134" mass="15160">MSTTHPPFVAHDPKHIDPEKPRRATLATVPDMFRFEFSYLRSIQPFVQLVPWKGKGKAGEQATTELAIQWLQVGWVTARDQVFSPFAQGALWAIAGYLFTPLAQSFIPHRPEGGFSTWLRASAQRLRLTTPSRL</sequence>
<dbReference type="AlphaFoldDB" id="A0A8H6SQX7"/>
<reference evidence="1" key="1">
    <citation type="submission" date="2020-05" db="EMBL/GenBank/DDBJ databases">
        <title>Mycena genomes resolve the evolution of fungal bioluminescence.</title>
        <authorList>
            <person name="Tsai I.J."/>
        </authorList>
    </citation>
    <scope>NUCLEOTIDE SEQUENCE</scope>
    <source>
        <strain evidence="1">171206Taipei</strain>
    </source>
</reference>
<dbReference type="GO" id="GO:0140580">
    <property type="term" value="F:mitochondrion autophagosome adaptor activity"/>
    <property type="evidence" value="ECO:0007669"/>
    <property type="project" value="InterPro"/>
</dbReference>
<dbReference type="PANTHER" id="PTHR38699">
    <property type="entry name" value="CHROMOSOME 1, WHOLE GENOME SHOTGUN SEQUENCE"/>
    <property type="match status" value="1"/>
</dbReference>
<gene>
    <name evidence="1" type="ORF">MIND_00608000</name>
</gene>
<dbReference type="GO" id="GO:0000423">
    <property type="term" value="P:mitophagy"/>
    <property type="evidence" value="ECO:0007669"/>
    <property type="project" value="InterPro"/>
</dbReference>
<dbReference type="GeneID" id="59345351"/>
<protein>
    <submittedName>
        <fullName evidence="1">Uncharacterized protein</fullName>
    </submittedName>
</protein>
<dbReference type="Proteomes" id="UP000636479">
    <property type="component" value="Unassembled WGS sequence"/>
</dbReference>
<dbReference type="InterPro" id="IPR013898">
    <property type="entry name" value="Atg43"/>
</dbReference>
<dbReference type="RefSeq" id="XP_037220756.1">
    <property type="nucleotide sequence ID" value="XM_037362835.1"/>
</dbReference>
<organism evidence="1 2">
    <name type="scientific">Mycena indigotica</name>
    <dbReference type="NCBI Taxonomy" id="2126181"/>
    <lineage>
        <taxon>Eukaryota</taxon>
        <taxon>Fungi</taxon>
        <taxon>Dikarya</taxon>
        <taxon>Basidiomycota</taxon>
        <taxon>Agaricomycotina</taxon>
        <taxon>Agaricomycetes</taxon>
        <taxon>Agaricomycetidae</taxon>
        <taxon>Agaricales</taxon>
        <taxon>Marasmiineae</taxon>
        <taxon>Mycenaceae</taxon>
        <taxon>Mycena</taxon>
    </lineage>
</organism>
<accession>A0A8H6SQX7</accession>